<dbReference type="PROSITE" id="PS01124">
    <property type="entry name" value="HTH_ARAC_FAMILY_2"/>
    <property type="match status" value="1"/>
</dbReference>
<evidence type="ECO:0000256" key="1">
    <source>
        <dbReference type="ARBA" id="ARBA00023015"/>
    </source>
</evidence>
<dbReference type="Pfam" id="PF12833">
    <property type="entry name" value="HTH_18"/>
    <property type="match status" value="1"/>
</dbReference>
<reference evidence="6" key="1">
    <citation type="journal article" date="2019" name="Int. J. Syst. Evol. Microbiol.">
        <title>The Global Catalogue of Microorganisms (GCM) 10K type strain sequencing project: providing services to taxonomists for standard genome sequencing and annotation.</title>
        <authorList>
            <consortium name="The Broad Institute Genomics Platform"/>
            <consortium name="The Broad Institute Genome Sequencing Center for Infectious Disease"/>
            <person name="Wu L."/>
            <person name="Ma J."/>
        </authorList>
    </citation>
    <scope>NUCLEOTIDE SEQUENCE [LARGE SCALE GENOMIC DNA]</scope>
    <source>
        <strain evidence="6">R28</strain>
    </source>
</reference>
<evidence type="ECO:0000313" key="6">
    <source>
        <dbReference type="Proteomes" id="UP001597383"/>
    </source>
</evidence>
<proteinExistence type="predicted"/>
<dbReference type="SUPFAM" id="SSF46689">
    <property type="entry name" value="Homeodomain-like"/>
    <property type="match status" value="2"/>
</dbReference>
<evidence type="ECO:0000313" key="5">
    <source>
        <dbReference type="EMBL" id="MFD2044281.1"/>
    </source>
</evidence>
<dbReference type="RefSeq" id="WP_377556597.1">
    <property type="nucleotide sequence ID" value="NZ_JBHUHQ010000014.1"/>
</dbReference>
<dbReference type="InterPro" id="IPR018062">
    <property type="entry name" value="HTH_AraC-typ_CS"/>
</dbReference>
<dbReference type="EMBL" id="JBHUHQ010000014">
    <property type="protein sequence ID" value="MFD2044281.1"/>
    <property type="molecule type" value="Genomic_DNA"/>
</dbReference>
<protein>
    <submittedName>
        <fullName evidence="5">Helix-turn-helix domain-containing protein</fullName>
    </submittedName>
</protein>
<dbReference type="Proteomes" id="UP001597383">
    <property type="component" value="Unassembled WGS sequence"/>
</dbReference>
<keyword evidence="3" id="KW-0804">Transcription</keyword>
<dbReference type="InterPro" id="IPR018060">
    <property type="entry name" value="HTH_AraC"/>
</dbReference>
<name>A0ABW4VZS0_9BACI</name>
<comment type="caution">
    <text evidence="5">The sequence shown here is derived from an EMBL/GenBank/DDBJ whole genome shotgun (WGS) entry which is preliminary data.</text>
</comment>
<dbReference type="InterPro" id="IPR009057">
    <property type="entry name" value="Homeodomain-like_sf"/>
</dbReference>
<dbReference type="PANTHER" id="PTHR43280">
    <property type="entry name" value="ARAC-FAMILY TRANSCRIPTIONAL REGULATOR"/>
    <property type="match status" value="1"/>
</dbReference>
<keyword evidence="2" id="KW-0238">DNA-binding</keyword>
<gene>
    <name evidence="5" type="ORF">ACFSJF_08400</name>
</gene>
<dbReference type="PANTHER" id="PTHR43280:SF28">
    <property type="entry name" value="HTH-TYPE TRANSCRIPTIONAL ACTIVATOR RHAS"/>
    <property type="match status" value="1"/>
</dbReference>
<dbReference type="PROSITE" id="PS00041">
    <property type="entry name" value="HTH_ARAC_FAMILY_1"/>
    <property type="match status" value="1"/>
</dbReference>
<evidence type="ECO:0000256" key="2">
    <source>
        <dbReference type="ARBA" id="ARBA00023125"/>
    </source>
</evidence>
<dbReference type="SMART" id="SM00342">
    <property type="entry name" value="HTH_ARAC"/>
    <property type="match status" value="1"/>
</dbReference>
<dbReference type="Gene3D" id="1.10.10.60">
    <property type="entry name" value="Homeodomain-like"/>
    <property type="match status" value="2"/>
</dbReference>
<keyword evidence="6" id="KW-1185">Reference proteome</keyword>
<feature type="domain" description="HTH araC/xylS-type" evidence="4">
    <location>
        <begin position="13"/>
        <end position="111"/>
    </location>
</feature>
<organism evidence="5 6">
    <name type="scientific">Ornithinibacillus salinisoli</name>
    <dbReference type="NCBI Taxonomy" id="1848459"/>
    <lineage>
        <taxon>Bacteria</taxon>
        <taxon>Bacillati</taxon>
        <taxon>Bacillota</taxon>
        <taxon>Bacilli</taxon>
        <taxon>Bacillales</taxon>
        <taxon>Bacillaceae</taxon>
        <taxon>Ornithinibacillus</taxon>
    </lineage>
</organism>
<evidence type="ECO:0000259" key="4">
    <source>
        <dbReference type="PROSITE" id="PS01124"/>
    </source>
</evidence>
<evidence type="ECO:0000256" key="3">
    <source>
        <dbReference type="ARBA" id="ARBA00023163"/>
    </source>
</evidence>
<sequence>MNKLTSEKKKVVLQAIEYMKNHIDEEITSEALAKHVGYSPYHFSRIFKDITGVSPRHYLSALRIEAGKEILINSSSSILKTLLHVGFRSMGSFNTKFKKFVGLPPKQFQSSIQDLHQFINEFEFSEELTQIDIQNPSITCHLEIPSTFKGILFVGLFPRPIPDQNPIHGTAISHHEKSCTFTNIPLGTYYIMATAISRSINPINYFVLDNALRGMADTPIHIQENTAETVHILLREPLPYDPPILINLPKLLFEKDNKANKKKNNAN</sequence>
<accession>A0ABW4VZS0</accession>
<keyword evidence="1" id="KW-0805">Transcription regulation</keyword>